<dbReference type="Proteomes" id="UP000297535">
    <property type="component" value="Unassembled WGS sequence"/>
</dbReference>
<gene>
    <name evidence="2" type="ORF">EU555_16260</name>
</gene>
<accession>A0A4Z0NQ08</accession>
<evidence type="ECO:0000256" key="1">
    <source>
        <dbReference type="SAM" id="MobiDB-lite"/>
    </source>
</evidence>
<sequence>MVILPKDSIVVLQSHQRFFDILDVIPGPRSRTRDPEPPMLQVEAGRDPPSSEIPAVLEPKFPAAASRGITTGRIESADPRIDAKSPESTPSHRAGPSCLTPPGPPYRW</sequence>
<feature type="region of interest" description="Disordered" evidence="1">
    <location>
        <begin position="27"/>
        <end position="108"/>
    </location>
</feature>
<reference evidence="2 3" key="1">
    <citation type="submission" date="2019-04" db="EMBL/GenBank/DDBJ databases">
        <authorList>
            <person name="Feng G."/>
            <person name="Zhu H."/>
        </authorList>
    </citation>
    <scope>NUCLEOTIDE SEQUENCE [LARGE SCALE GENOMIC DNA]</scope>
    <source>
        <strain evidence="2 3">6HR-1</strain>
    </source>
</reference>
<dbReference type="AlphaFoldDB" id="A0A4Z0NQ08"/>
<organism evidence="2 3">
    <name type="scientific">Methylobacterium nonmethylotrophicum</name>
    <dbReference type="NCBI Taxonomy" id="1141884"/>
    <lineage>
        <taxon>Bacteria</taxon>
        <taxon>Pseudomonadati</taxon>
        <taxon>Pseudomonadota</taxon>
        <taxon>Alphaproteobacteria</taxon>
        <taxon>Hyphomicrobiales</taxon>
        <taxon>Methylobacteriaceae</taxon>
        <taxon>Methylobacterium</taxon>
    </lineage>
</organism>
<name>A0A4Z0NQ08_9HYPH</name>
<protein>
    <submittedName>
        <fullName evidence="2">Uncharacterized protein</fullName>
    </submittedName>
</protein>
<comment type="caution">
    <text evidence="2">The sequence shown here is derived from an EMBL/GenBank/DDBJ whole genome shotgun (WGS) entry which is preliminary data.</text>
</comment>
<feature type="compositionally biased region" description="Pro residues" evidence="1">
    <location>
        <begin position="99"/>
        <end position="108"/>
    </location>
</feature>
<dbReference type="RefSeq" id="WP_135415867.1">
    <property type="nucleotide sequence ID" value="NZ_SRLB01000011.1"/>
</dbReference>
<dbReference type="EMBL" id="SRLB01000011">
    <property type="protein sequence ID" value="TGD98261.1"/>
    <property type="molecule type" value="Genomic_DNA"/>
</dbReference>
<proteinExistence type="predicted"/>
<keyword evidence="3" id="KW-1185">Reference proteome</keyword>
<feature type="compositionally biased region" description="Basic and acidic residues" evidence="1">
    <location>
        <begin position="75"/>
        <end position="85"/>
    </location>
</feature>
<evidence type="ECO:0000313" key="3">
    <source>
        <dbReference type="Proteomes" id="UP000297535"/>
    </source>
</evidence>
<evidence type="ECO:0000313" key="2">
    <source>
        <dbReference type="EMBL" id="TGD98261.1"/>
    </source>
</evidence>